<dbReference type="GO" id="GO:0000972">
    <property type="term" value="P:transcription-dependent tethering of RNA polymerase II gene DNA at nuclear periphery"/>
    <property type="evidence" value="ECO:0007669"/>
    <property type="project" value="TreeGrafter"/>
</dbReference>
<dbReference type="Gene3D" id="1.25.40.450">
    <property type="entry name" value="Nucleoporin, helical domain, N-terminal subdomain"/>
    <property type="match status" value="1"/>
</dbReference>
<dbReference type="AlphaFoldDB" id="A0AAQ4E1L3"/>
<name>A0AAQ4E1L3_AMBAM</name>
<dbReference type="GO" id="GO:0044611">
    <property type="term" value="C:nuclear pore inner ring"/>
    <property type="evidence" value="ECO:0007669"/>
    <property type="project" value="TreeGrafter"/>
</dbReference>
<organism evidence="6 7">
    <name type="scientific">Amblyomma americanum</name>
    <name type="common">Lone star tick</name>
    <dbReference type="NCBI Taxonomy" id="6943"/>
    <lineage>
        <taxon>Eukaryota</taxon>
        <taxon>Metazoa</taxon>
        <taxon>Ecdysozoa</taxon>
        <taxon>Arthropoda</taxon>
        <taxon>Chelicerata</taxon>
        <taxon>Arachnida</taxon>
        <taxon>Acari</taxon>
        <taxon>Parasitiformes</taxon>
        <taxon>Ixodida</taxon>
        <taxon>Ixodoidea</taxon>
        <taxon>Ixodidae</taxon>
        <taxon>Amblyomminae</taxon>
        <taxon>Amblyomma</taxon>
    </lineage>
</organism>
<accession>A0AAQ4E1L3</accession>
<dbReference type="InterPro" id="IPR042538">
    <property type="entry name" value="Nucleoporin_Nup155_C_3"/>
</dbReference>
<dbReference type="Pfam" id="PF03177">
    <property type="entry name" value="Nucleoporin_C"/>
    <property type="match status" value="1"/>
</dbReference>
<dbReference type="GO" id="GO:0006606">
    <property type="term" value="P:protein import into nucleus"/>
    <property type="evidence" value="ECO:0007669"/>
    <property type="project" value="TreeGrafter"/>
</dbReference>
<comment type="similarity">
    <text evidence="2">Belongs to the non-repetitive/WGA-negative nucleoporin family.</text>
</comment>
<dbReference type="InterPro" id="IPR004870">
    <property type="entry name" value="Nucleoporin_Nup155"/>
</dbReference>
<evidence type="ECO:0000313" key="7">
    <source>
        <dbReference type="Proteomes" id="UP001321473"/>
    </source>
</evidence>
<evidence type="ECO:0000256" key="4">
    <source>
        <dbReference type="ARBA" id="ARBA00023242"/>
    </source>
</evidence>
<dbReference type="InterPro" id="IPR042537">
    <property type="entry name" value="Nucleoporin_Nup155_C_2"/>
</dbReference>
<dbReference type="Gene3D" id="1.20.120.1880">
    <property type="entry name" value="Nucleoporin, helical C-terminal domain"/>
    <property type="match status" value="1"/>
</dbReference>
<evidence type="ECO:0000256" key="3">
    <source>
        <dbReference type="ARBA" id="ARBA00022448"/>
    </source>
</evidence>
<feature type="domain" description="Nucleoporin Nup133/Nup155-like C-terminal" evidence="5">
    <location>
        <begin position="6"/>
        <end position="509"/>
    </location>
</feature>
<proteinExistence type="inferred from homology"/>
<gene>
    <name evidence="6" type="ORF">V5799_014931</name>
</gene>
<dbReference type="PANTHER" id="PTHR10350">
    <property type="entry name" value="NUCLEAR PORE COMPLEX PROTEIN NUP155"/>
    <property type="match status" value="1"/>
</dbReference>
<dbReference type="PANTHER" id="PTHR10350:SF6">
    <property type="entry name" value="NUCLEAR PORE COMPLEX PROTEIN NUP155"/>
    <property type="match status" value="1"/>
</dbReference>
<keyword evidence="4" id="KW-0539">Nucleus</keyword>
<dbReference type="EMBL" id="JARKHS020023707">
    <property type="protein sequence ID" value="KAK8768603.1"/>
    <property type="molecule type" value="Genomic_DNA"/>
</dbReference>
<protein>
    <recommendedName>
        <fullName evidence="5">Nucleoporin Nup133/Nup155-like C-terminal domain-containing protein</fullName>
    </recommendedName>
</protein>
<dbReference type="Proteomes" id="UP001321473">
    <property type="component" value="Unassembled WGS sequence"/>
</dbReference>
<sequence>MTVAGSLLRQCTKHVFPSFVQDNAATEQVSNRLRQVCPSLYRSEDALFTRAHEKLLAARTERNPAERRRLLDEAVKLCKEVGPPLPLRDACTLLVKCRYYVGVVDLCLSLAKQEDPRGLAVHFYQHGERPEDVQGRQAYAVRMECYQVILEMLSELRTAPSPGAGEPSSDGSYESVLSEALKSDDEVFHVALYGWLCESGQSARLLDVRSSFLEPYLQRRCRAPPDADLLWKYHARMGNFSAAAHILAKLADRPGADVPLDMRVEYLSRAILCVKSPDFQVTNAAREGDFLHQLEEKLDVARLQVRVRNALLQRPELPAASDLAARLDTELVDVTRLYGEFADPCDLAECKLAIVRSSGYDKPLLVESLWRSLLEREFHEHPRVDELARRLASLALEYAPSEKFFPLPFLVKFLELRGNQHGFAPGWIIEPLLEAHVPVSSLRDAYNDLYKSKDPAWAGRSLYLLQAVARLIGLLVDANLRQVEGGSADRRHLANRCLADIPGYLIDLQSMPAGEPEVKVLIERFKEFEVSLKKYVSA</sequence>
<evidence type="ECO:0000256" key="1">
    <source>
        <dbReference type="ARBA" id="ARBA00004123"/>
    </source>
</evidence>
<dbReference type="FunFam" id="1.25.40.440:FF:000001">
    <property type="entry name" value="Nuclear pore complex subunit"/>
    <property type="match status" value="1"/>
</dbReference>
<dbReference type="GO" id="GO:0017056">
    <property type="term" value="F:structural constituent of nuclear pore"/>
    <property type="evidence" value="ECO:0007669"/>
    <property type="project" value="InterPro"/>
</dbReference>
<dbReference type="GO" id="GO:0036228">
    <property type="term" value="P:protein localization to nuclear inner membrane"/>
    <property type="evidence" value="ECO:0007669"/>
    <property type="project" value="TreeGrafter"/>
</dbReference>
<evidence type="ECO:0000313" key="6">
    <source>
        <dbReference type="EMBL" id="KAK8768603.1"/>
    </source>
</evidence>
<comment type="caution">
    <text evidence="6">The sequence shown here is derived from an EMBL/GenBank/DDBJ whole genome shotgun (WGS) entry which is preliminary data.</text>
</comment>
<keyword evidence="3" id="KW-0813">Transport</keyword>
<dbReference type="GO" id="GO:0006405">
    <property type="term" value="P:RNA export from nucleus"/>
    <property type="evidence" value="ECO:0007669"/>
    <property type="project" value="TreeGrafter"/>
</dbReference>
<evidence type="ECO:0000259" key="5">
    <source>
        <dbReference type="Pfam" id="PF03177"/>
    </source>
</evidence>
<keyword evidence="7" id="KW-1185">Reference proteome</keyword>
<evidence type="ECO:0000256" key="2">
    <source>
        <dbReference type="ARBA" id="ARBA00007373"/>
    </source>
</evidence>
<dbReference type="Gene3D" id="1.25.40.440">
    <property type="entry name" value="Nucleoporin, helical domain, central subdomain"/>
    <property type="match status" value="1"/>
</dbReference>
<dbReference type="InterPro" id="IPR042533">
    <property type="entry name" value="Nucleoporin_Nup155_C_1"/>
</dbReference>
<comment type="subcellular location">
    <subcellularLocation>
        <location evidence="1">Nucleus</location>
    </subcellularLocation>
</comment>
<dbReference type="InterPro" id="IPR007187">
    <property type="entry name" value="Nucleoporin_Nup133/Nup155_C"/>
</dbReference>
<reference evidence="6 7" key="1">
    <citation type="journal article" date="2023" name="Arcadia Sci">
        <title>De novo assembly of a long-read Amblyomma americanum tick genome.</title>
        <authorList>
            <person name="Chou S."/>
            <person name="Poskanzer K.E."/>
            <person name="Rollins M."/>
            <person name="Thuy-Boun P.S."/>
        </authorList>
    </citation>
    <scope>NUCLEOTIDE SEQUENCE [LARGE SCALE GENOMIC DNA]</scope>
    <source>
        <strain evidence="6">F_SG_1</strain>
        <tissue evidence="6">Salivary glands</tissue>
    </source>
</reference>